<name>A0A350P637_9ALTE</name>
<dbReference type="AlphaFoldDB" id="A0A350P637"/>
<dbReference type="Proteomes" id="UP000263517">
    <property type="component" value="Unassembled WGS sequence"/>
</dbReference>
<accession>A0A350P637</accession>
<dbReference type="InterPro" id="IPR002376">
    <property type="entry name" value="Formyl_transf_N"/>
</dbReference>
<dbReference type="Pfam" id="PF00551">
    <property type="entry name" value="Formyl_trans_N"/>
    <property type="match status" value="1"/>
</dbReference>
<dbReference type="InterPro" id="IPR036477">
    <property type="entry name" value="Formyl_transf_N_sf"/>
</dbReference>
<organism evidence="3 4">
    <name type="scientific">Alteromonas australica</name>
    <dbReference type="NCBI Taxonomy" id="589873"/>
    <lineage>
        <taxon>Bacteria</taxon>
        <taxon>Pseudomonadati</taxon>
        <taxon>Pseudomonadota</taxon>
        <taxon>Gammaproteobacteria</taxon>
        <taxon>Alteromonadales</taxon>
        <taxon>Alteromonadaceae</taxon>
        <taxon>Alteromonas/Salinimonas group</taxon>
        <taxon>Alteromonas</taxon>
    </lineage>
</organism>
<dbReference type="SUPFAM" id="SSF50486">
    <property type="entry name" value="FMT C-terminal domain-like"/>
    <property type="match status" value="1"/>
</dbReference>
<comment type="caution">
    <text evidence="3">The sequence shown here is derived from an EMBL/GenBank/DDBJ whole genome shotgun (WGS) entry which is preliminary data.</text>
</comment>
<dbReference type="Pfam" id="PF02911">
    <property type="entry name" value="Formyl_trans_C"/>
    <property type="match status" value="1"/>
</dbReference>
<dbReference type="Gene3D" id="3.40.50.12230">
    <property type="match status" value="1"/>
</dbReference>
<evidence type="ECO:0000259" key="2">
    <source>
        <dbReference type="Pfam" id="PF02911"/>
    </source>
</evidence>
<proteinExistence type="predicted"/>
<feature type="domain" description="Formyl transferase C-terminal" evidence="2">
    <location>
        <begin position="230"/>
        <end position="314"/>
    </location>
</feature>
<dbReference type="InterPro" id="IPR005793">
    <property type="entry name" value="Formyl_trans_C"/>
</dbReference>
<evidence type="ECO:0000259" key="1">
    <source>
        <dbReference type="Pfam" id="PF00551"/>
    </source>
</evidence>
<dbReference type="SUPFAM" id="SSF53328">
    <property type="entry name" value="Formyltransferase"/>
    <property type="match status" value="1"/>
</dbReference>
<evidence type="ECO:0000313" key="4">
    <source>
        <dbReference type="Proteomes" id="UP000263517"/>
    </source>
</evidence>
<evidence type="ECO:0000313" key="3">
    <source>
        <dbReference type="EMBL" id="HAW76754.1"/>
    </source>
</evidence>
<dbReference type="GO" id="GO:0004479">
    <property type="term" value="F:methionyl-tRNA formyltransferase activity"/>
    <property type="evidence" value="ECO:0007669"/>
    <property type="project" value="TreeGrafter"/>
</dbReference>
<feature type="domain" description="Formyl transferase N-terminal" evidence="1">
    <location>
        <begin position="45"/>
        <end position="192"/>
    </location>
</feature>
<dbReference type="CDD" id="cd08702">
    <property type="entry name" value="Arna_FMT_C"/>
    <property type="match status" value="1"/>
</dbReference>
<sequence length="355" mass="39808">MNTWCIISDNILDRTFMGKKVALLGCKGTTLDMLSDFTRRTGVQISQVITLPSNLGRRNNVAFFRGNEIRQHCKETGTACYTVNSYSLNDNEDITFFQNAGIDLLLVIGWERLLPDLVLSSLGLFACGMHGSPYGLPKGRGRSPMNWSLIDGHELFLSSLFRYTPGTDDGNIIGSRMFEINEFDTIATLHLKNRICMTDLLVTYLPNILRGQHHETPQPPTLPTFFPKRTKDDGRIDWRQTTKQIYNLIRAVASPYPGARTSVNGREVIIWEAIPFSRAIFPGHYKEGQILDVSVAGECFVVSTGDGSLLIQRFEGISVKNLEPGMCLCSVDADEIMTEIRTRYEPKLSASQKEI</sequence>
<protein>
    <submittedName>
        <fullName evidence="3">Uncharacterized protein</fullName>
    </submittedName>
</protein>
<dbReference type="PANTHER" id="PTHR11138:SF5">
    <property type="entry name" value="METHIONYL-TRNA FORMYLTRANSFERASE, MITOCHONDRIAL"/>
    <property type="match status" value="1"/>
</dbReference>
<reference evidence="3 4" key="1">
    <citation type="journal article" date="2018" name="Nat. Biotechnol.">
        <title>A standardized bacterial taxonomy based on genome phylogeny substantially revises the tree of life.</title>
        <authorList>
            <person name="Parks D.H."/>
            <person name="Chuvochina M."/>
            <person name="Waite D.W."/>
            <person name="Rinke C."/>
            <person name="Skarshewski A."/>
            <person name="Chaumeil P.A."/>
            <person name="Hugenholtz P."/>
        </authorList>
    </citation>
    <scope>NUCLEOTIDE SEQUENCE [LARGE SCALE GENOMIC DNA]</scope>
    <source>
        <strain evidence="3">UBA11978</strain>
    </source>
</reference>
<dbReference type="InterPro" id="IPR011034">
    <property type="entry name" value="Formyl_transferase-like_C_sf"/>
</dbReference>
<dbReference type="EMBL" id="DNAN01000486">
    <property type="protein sequence ID" value="HAW76754.1"/>
    <property type="molecule type" value="Genomic_DNA"/>
</dbReference>
<dbReference type="PANTHER" id="PTHR11138">
    <property type="entry name" value="METHIONYL-TRNA FORMYLTRANSFERASE"/>
    <property type="match status" value="1"/>
</dbReference>
<gene>
    <name evidence="3" type="ORF">DCW74_13585</name>
</gene>
<dbReference type="GO" id="GO:0005829">
    <property type="term" value="C:cytosol"/>
    <property type="evidence" value="ECO:0007669"/>
    <property type="project" value="TreeGrafter"/>
</dbReference>